<evidence type="ECO:0000313" key="2">
    <source>
        <dbReference type="EMBL" id="KNG80934.1"/>
    </source>
</evidence>
<name>A0A0L1IN40_ASPN3</name>
<gene>
    <name evidence="2" type="ORF">ANOM_010612</name>
</gene>
<sequence>MSSPIFSGCFNYTDTLRKQYIIEALRPSFDWAEDVEEALEQQYERLKSTHSTASSARVGNRSETLGDTDTPISSQLGTDSSRARGQNCLTRYRHGSKGRHGKGKEVEPASEPCRPTVSTSLHVREDHENDLYYSYDYNEEIAQMQTELDEEFIFRNDCMAHDEQRLIHHFNWFGHPMYEPSGTPPAISLLFQLADPKMPKPRDELRIQSIFARAFMFIDPVLVELENGLQDLDREGFDLVRWATGRVSKFYTLHGRWKEDWFEWDECRSPDSGFLELYQSRSLACGNGFISLCNIRSRQQWASHKAQLQEQYDKACRFAAQNFYKKRQCRTYKPSLLRQSMNLRDLEWAAGETSALYRRGFMLIGDNKDDQIETISDSSIHEEEHDTLSEAFLDDSDEESCDVRCRETDANDFRKGTQQTKTQRFEIHTTADQVADTDTIDVIETYEDWPGFITSQHATDSTDTWEALSRTPGGGRKKASLKKTRLECWKYNLSSWKLGLKIKISERRRILYTKAQNAFGPKEFTRY</sequence>
<dbReference type="EMBL" id="JNOM01000518">
    <property type="protein sequence ID" value="KNG80934.1"/>
    <property type="molecule type" value="Genomic_DNA"/>
</dbReference>
<evidence type="ECO:0000313" key="3">
    <source>
        <dbReference type="Proteomes" id="UP000037505"/>
    </source>
</evidence>
<feature type="compositionally biased region" description="Basic residues" evidence="1">
    <location>
        <begin position="91"/>
        <end position="102"/>
    </location>
</feature>
<protein>
    <submittedName>
        <fullName evidence="2">Uncharacterized protein</fullName>
    </submittedName>
</protein>
<dbReference type="Proteomes" id="UP000037505">
    <property type="component" value="Unassembled WGS sequence"/>
</dbReference>
<organism evidence="2 3">
    <name type="scientific">Aspergillus nomiae NRRL (strain ATCC 15546 / NRRL 13137 / CBS 260.88 / M93)</name>
    <dbReference type="NCBI Taxonomy" id="1509407"/>
    <lineage>
        <taxon>Eukaryota</taxon>
        <taxon>Fungi</taxon>
        <taxon>Dikarya</taxon>
        <taxon>Ascomycota</taxon>
        <taxon>Pezizomycotina</taxon>
        <taxon>Eurotiomycetes</taxon>
        <taxon>Eurotiomycetidae</taxon>
        <taxon>Eurotiales</taxon>
        <taxon>Aspergillaceae</taxon>
        <taxon>Aspergillus</taxon>
        <taxon>Aspergillus subgen. Circumdati</taxon>
    </lineage>
</organism>
<proteinExistence type="predicted"/>
<dbReference type="RefSeq" id="XP_015401857.1">
    <property type="nucleotide sequence ID" value="XM_015555868.1"/>
</dbReference>
<dbReference type="AlphaFoldDB" id="A0A0L1IN40"/>
<dbReference type="GeneID" id="26812416"/>
<comment type="caution">
    <text evidence="2">The sequence shown here is derived from an EMBL/GenBank/DDBJ whole genome shotgun (WGS) entry which is preliminary data.</text>
</comment>
<reference evidence="2 3" key="1">
    <citation type="submission" date="2014-06" db="EMBL/GenBank/DDBJ databases">
        <title>The Genome of the Aflatoxigenic Filamentous Fungus Aspergillus nomius.</title>
        <authorList>
            <person name="Moore M.G."/>
            <person name="Shannon B.M."/>
            <person name="Brian M.M."/>
        </authorList>
    </citation>
    <scope>NUCLEOTIDE SEQUENCE [LARGE SCALE GENOMIC DNA]</scope>
    <source>
        <strain evidence="2 3">NRRL 13137</strain>
    </source>
</reference>
<dbReference type="OrthoDB" id="5421702at2759"/>
<evidence type="ECO:0000256" key="1">
    <source>
        <dbReference type="SAM" id="MobiDB-lite"/>
    </source>
</evidence>
<feature type="region of interest" description="Disordered" evidence="1">
    <location>
        <begin position="46"/>
        <end position="117"/>
    </location>
</feature>
<keyword evidence="3" id="KW-1185">Reference proteome</keyword>
<accession>A0A0L1IN40</accession>
<feature type="compositionally biased region" description="Polar residues" evidence="1">
    <location>
        <begin position="49"/>
        <end position="89"/>
    </location>
</feature>